<name>A0A090X9J8_IXORI</name>
<accession>A0A090X9J8</accession>
<evidence type="ECO:0000313" key="2">
    <source>
        <dbReference type="EMBL" id="JAC93427.1"/>
    </source>
</evidence>
<reference evidence="2" key="1">
    <citation type="journal article" date="2015" name="PLoS Negl. Trop. Dis.">
        <title>Deep Sequencing Analysis of the Ixodes ricinus Haemocytome.</title>
        <authorList>
            <person name="Kotsyfakis M."/>
            <person name="Kopacek P."/>
            <person name="Franta Z."/>
            <person name="Pedra J.H."/>
            <person name="Ribeiro J.M."/>
        </authorList>
    </citation>
    <scope>NUCLEOTIDE SEQUENCE</scope>
</reference>
<dbReference type="AlphaFoldDB" id="A0A090X9J8"/>
<evidence type="ECO:0000256" key="1">
    <source>
        <dbReference type="SAM" id="SignalP"/>
    </source>
</evidence>
<keyword evidence="1" id="KW-0732">Signal</keyword>
<sequence>MVSRRSRKLCCVLVAVLGSVMCMYALQLHRTCVPPIQNVTPQREHCKPQHHQFLEPRGDTAKRLRGTAIPGGRHRLSSRCPLHGVGLQERATVPVFHSHGTGTLSSPSDHTRLLEERDLFHVLPLDDRVFRRPLCGQRYRKASGRRGVHTWRRRGVTIQGRLQKPHLQIRLRYEMGYRELSGGGVHSKDGRRHGGKHFNA</sequence>
<proteinExistence type="evidence at transcript level"/>
<organism evidence="2">
    <name type="scientific">Ixodes ricinus</name>
    <name type="common">Common tick</name>
    <name type="synonym">Acarus ricinus</name>
    <dbReference type="NCBI Taxonomy" id="34613"/>
    <lineage>
        <taxon>Eukaryota</taxon>
        <taxon>Metazoa</taxon>
        <taxon>Ecdysozoa</taxon>
        <taxon>Arthropoda</taxon>
        <taxon>Chelicerata</taxon>
        <taxon>Arachnida</taxon>
        <taxon>Acari</taxon>
        <taxon>Parasitiformes</taxon>
        <taxon>Ixodida</taxon>
        <taxon>Ixodoidea</taxon>
        <taxon>Ixodidae</taxon>
        <taxon>Ixodinae</taxon>
        <taxon>Ixodes</taxon>
    </lineage>
</organism>
<protein>
    <submittedName>
        <fullName evidence="2">Putative secreted protein</fullName>
    </submittedName>
</protein>
<feature type="chain" id="PRO_5001868298" evidence="1">
    <location>
        <begin position="26"/>
        <end position="200"/>
    </location>
</feature>
<feature type="signal peptide" evidence="1">
    <location>
        <begin position="1"/>
        <end position="25"/>
    </location>
</feature>
<dbReference type="EMBL" id="GBIH01001283">
    <property type="protein sequence ID" value="JAC93427.1"/>
    <property type="molecule type" value="mRNA"/>
</dbReference>